<evidence type="ECO:0000313" key="2">
    <source>
        <dbReference type="Proteomes" id="UP000789920"/>
    </source>
</evidence>
<proteinExistence type="predicted"/>
<dbReference type="EMBL" id="CAJVQC010003056">
    <property type="protein sequence ID" value="CAG8520968.1"/>
    <property type="molecule type" value="Genomic_DNA"/>
</dbReference>
<evidence type="ECO:0000313" key="1">
    <source>
        <dbReference type="EMBL" id="CAG8520968.1"/>
    </source>
</evidence>
<accession>A0ACA9LBL3</accession>
<gene>
    <name evidence="1" type="ORF">RPERSI_LOCUS2699</name>
</gene>
<dbReference type="Proteomes" id="UP000789920">
    <property type="component" value="Unassembled WGS sequence"/>
</dbReference>
<protein>
    <submittedName>
        <fullName evidence="1">31741_t:CDS:1</fullName>
    </submittedName>
</protein>
<name>A0ACA9LBL3_9GLOM</name>
<organism evidence="1 2">
    <name type="scientific">Racocetra persica</name>
    <dbReference type="NCBI Taxonomy" id="160502"/>
    <lineage>
        <taxon>Eukaryota</taxon>
        <taxon>Fungi</taxon>
        <taxon>Fungi incertae sedis</taxon>
        <taxon>Mucoromycota</taxon>
        <taxon>Glomeromycotina</taxon>
        <taxon>Glomeromycetes</taxon>
        <taxon>Diversisporales</taxon>
        <taxon>Gigasporaceae</taxon>
        <taxon>Racocetra</taxon>
    </lineage>
</organism>
<comment type="caution">
    <text evidence="1">The sequence shown here is derived from an EMBL/GenBank/DDBJ whole genome shotgun (WGS) entry which is preliminary data.</text>
</comment>
<sequence>HWTPNVTFSLMGHLRDNLDRQKPGNREKVKLGPDIDSESEKSNFNFGY</sequence>
<keyword evidence="2" id="KW-1185">Reference proteome</keyword>
<reference evidence="1" key="1">
    <citation type="submission" date="2021-06" db="EMBL/GenBank/DDBJ databases">
        <authorList>
            <person name="Kallberg Y."/>
            <person name="Tangrot J."/>
            <person name="Rosling A."/>
        </authorList>
    </citation>
    <scope>NUCLEOTIDE SEQUENCE</scope>
    <source>
        <strain evidence="1">MA461A</strain>
    </source>
</reference>
<feature type="non-terminal residue" evidence="1">
    <location>
        <position position="1"/>
    </location>
</feature>